<dbReference type="EMBL" id="JAIRBM010000006">
    <property type="protein sequence ID" value="MBZ6076758.1"/>
    <property type="molecule type" value="Genomic_DNA"/>
</dbReference>
<gene>
    <name evidence="1" type="ORF">K9B37_10770</name>
</gene>
<dbReference type="Proteomes" id="UP000704176">
    <property type="component" value="Unassembled WGS sequence"/>
</dbReference>
<proteinExistence type="predicted"/>
<comment type="caution">
    <text evidence="1">The sequence shown here is derived from an EMBL/GenBank/DDBJ whole genome shotgun (WGS) entry which is preliminary data.</text>
</comment>
<reference evidence="1 2" key="1">
    <citation type="submission" date="2021-09" db="EMBL/GenBank/DDBJ databases">
        <title>The complete genome sequence of a new microorganism.</title>
        <authorList>
            <person name="Zi Z."/>
        </authorList>
    </citation>
    <scope>NUCLEOTIDE SEQUENCE [LARGE SCALE GENOMIC DNA]</scope>
    <source>
        <strain evidence="1 2">WGZ8</strain>
    </source>
</reference>
<keyword evidence="2" id="KW-1185">Reference proteome</keyword>
<sequence>MLVLRDFAAELLVERLAAVRAGDFLAAERAEVFVLRAELERVVRAREAALFAAVFLAPRAVDFAAVFLALLRAVDFAADLAGAFRAVERDADLAAAFLAPPRAVDFAAVFLAELRAVDFAADFAAVFLAPPRAVDFAAVFEPLLRDEVDADFAADLRAVDVPLFLAPDFPLFLLEELRRALPFFDLVLVAPESPVNSMVSGFDLSSVGIAASFKGLRVQPSRFEGNVVIPRGFRLTESVESKTSTFSVDTFLRAPLSGLPTEGEMHAARVAERSSMKAITLHLRAAH</sequence>
<evidence type="ECO:0000313" key="2">
    <source>
        <dbReference type="Proteomes" id="UP000704176"/>
    </source>
</evidence>
<evidence type="ECO:0000313" key="1">
    <source>
        <dbReference type="EMBL" id="MBZ6076758.1"/>
    </source>
</evidence>
<name>A0ABS7VMJ9_9HYPH</name>
<protein>
    <submittedName>
        <fullName evidence="1">Uncharacterized protein</fullName>
    </submittedName>
</protein>
<organism evidence="1 2">
    <name type="scientific">Microvirga puerhi</name>
    <dbReference type="NCBI Taxonomy" id="2876078"/>
    <lineage>
        <taxon>Bacteria</taxon>
        <taxon>Pseudomonadati</taxon>
        <taxon>Pseudomonadota</taxon>
        <taxon>Alphaproteobacteria</taxon>
        <taxon>Hyphomicrobiales</taxon>
        <taxon>Methylobacteriaceae</taxon>
        <taxon>Microvirga</taxon>
    </lineage>
</organism>
<dbReference type="RefSeq" id="WP_224313065.1">
    <property type="nucleotide sequence ID" value="NZ_JAIRBM010000006.1"/>
</dbReference>
<accession>A0ABS7VMJ9</accession>